<evidence type="ECO:0000313" key="1">
    <source>
        <dbReference type="EMBL" id="RLQ22731.1"/>
    </source>
</evidence>
<reference evidence="1 2" key="1">
    <citation type="submission" date="2018-07" db="EMBL/GenBank/DDBJ databases">
        <title>Halioglobus sp. genome submission.</title>
        <authorList>
            <person name="Ye M.-Q."/>
            <person name="Du Z.-J."/>
        </authorList>
    </citation>
    <scope>NUCLEOTIDE SEQUENCE [LARGE SCALE GENOMIC DNA]</scope>
    <source>
        <strain evidence="1 2">U0301</strain>
    </source>
</reference>
<organism evidence="1 2">
    <name type="scientific">Seongchinamella sediminis</name>
    <dbReference type="NCBI Taxonomy" id="2283635"/>
    <lineage>
        <taxon>Bacteria</taxon>
        <taxon>Pseudomonadati</taxon>
        <taxon>Pseudomonadota</taxon>
        <taxon>Gammaproteobacteria</taxon>
        <taxon>Cellvibrionales</taxon>
        <taxon>Halieaceae</taxon>
        <taxon>Seongchinamella</taxon>
    </lineage>
</organism>
<evidence type="ECO:0000313" key="2">
    <source>
        <dbReference type="Proteomes" id="UP000265509"/>
    </source>
</evidence>
<accession>A0A3L7E2Z0</accession>
<keyword evidence="1" id="KW-0808">Transferase</keyword>
<dbReference type="AlphaFoldDB" id="A0A3L7E2Z0"/>
<keyword evidence="2" id="KW-1185">Reference proteome</keyword>
<sequence length="236" mass="26645">MVISRALIEIFSHETLRQALAFRGGTALFKLHLPAARYSEDIDLVQVNAEPAGPIMDALREVLDPWLGEPKRKQNNALVTLAYRFQSEDGQPLRLKVEINTREHFAVEGFQATPFEVNSRWYKGSCSILSYDLNELLGTKLRALYQRKKGRDLFDLAIALDDEAADPEKIVAAFYAYMAHGGYKVTRKQFQENVAAKLKDKNFASDIGPLLASGYEWDLIAMSEKVNDSLMSRLSE</sequence>
<name>A0A3L7E2Z0_9GAMM</name>
<gene>
    <name evidence="1" type="ORF">DWB85_06320</name>
</gene>
<proteinExistence type="predicted"/>
<protein>
    <submittedName>
        <fullName evidence="1">Nucleotidyl transferase AbiEii/AbiGii toxin family protein</fullName>
    </submittedName>
</protein>
<dbReference type="GO" id="GO:0016740">
    <property type="term" value="F:transferase activity"/>
    <property type="evidence" value="ECO:0007669"/>
    <property type="project" value="UniProtKB-KW"/>
</dbReference>
<dbReference type="OrthoDB" id="1550603at2"/>
<comment type="caution">
    <text evidence="1">The sequence shown here is derived from an EMBL/GenBank/DDBJ whole genome shotgun (WGS) entry which is preliminary data.</text>
</comment>
<dbReference type="InterPro" id="IPR014942">
    <property type="entry name" value="AbiEii"/>
</dbReference>
<dbReference type="EMBL" id="QRAN01000005">
    <property type="protein sequence ID" value="RLQ22731.1"/>
    <property type="molecule type" value="Genomic_DNA"/>
</dbReference>
<dbReference type="Pfam" id="PF08843">
    <property type="entry name" value="AbiEii"/>
    <property type="match status" value="1"/>
</dbReference>
<dbReference type="Gene3D" id="3.10.450.620">
    <property type="entry name" value="JHP933, nucleotidyltransferase-like core domain"/>
    <property type="match status" value="1"/>
</dbReference>
<dbReference type="Proteomes" id="UP000265509">
    <property type="component" value="Unassembled WGS sequence"/>
</dbReference>